<comment type="caution">
    <text evidence="2">The sequence shown here is derived from an EMBL/GenBank/DDBJ whole genome shotgun (WGS) entry which is preliminary data.</text>
</comment>
<keyword evidence="3" id="KW-1185">Reference proteome</keyword>
<accession>A0A371FXP6</accession>
<evidence type="ECO:0000256" key="1">
    <source>
        <dbReference type="SAM" id="MobiDB-lite"/>
    </source>
</evidence>
<organism evidence="2 3">
    <name type="scientific">Mucuna pruriens</name>
    <name type="common">Velvet bean</name>
    <name type="synonym">Dolichos pruriens</name>
    <dbReference type="NCBI Taxonomy" id="157652"/>
    <lineage>
        <taxon>Eukaryota</taxon>
        <taxon>Viridiplantae</taxon>
        <taxon>Streptophyta</taxon>
        <taxon>Embryophyta</taxon>
        <taxon>Tracheophyta</taxon>
        <taxon>Spermatophyta</taxon>
        <taxon>Magnoliopsida</taxon>
        <taxon>eudicotyledons</taxon>
        <taxon>Gunneridae</taxon>
        <taxon>Pentapetalae</taxon>
        <taxon>rosids</taxon>
        <taxon>fabids</taxon>
        <taxon>Fabales</taxon>
        <taxon>Fabaceae</taxon>
        <taxon>Papilionoideae</taxon>
        <taxon>50 kb inversion clade</taxon>
        <taxon>NPAAA clade</taxon>
        <taxon>indigoferoid/millettioid clade</taxon>
        <taxon>Phaseoleae</taxon>
        <taxon>Mucuna</taxon>
    </lineage>
</organism>
<dbReference type="AlphaFoldDB" id="A0A371FXP6"/>
<evidence type="ECO:0000313" key="2">
    <source>
        <dbReference type="EMBL" id="RDX83095.1"/>
    </source>
</evidence>
<evidence type="ECO:0000313" key="3">
    <source>
        <dbReference type="Proteomes" id="UP000257109"/>
    </source>
</evidence>
<reference evidence="2" key="1">
    <citation type="submission" date="2018-05" db="EMBL/GenBank/DDBJ databases">
        <title>Draft genome of Mucuna pruriens seed.</title>
        <authorList>
            <person name="Nnadi N.E."/>
            <person name="Vos R."/>
            <person name="Hasami M.H."/>
            <person name="Devisetty U.K."/>
            <person name="Aguiy J.C."/>
        </authorList>
    </citation>
    <scope>NUCLEOTIDE SEQUENCE [LARGE SCALE GENOMIC DNA]</scope>
    <source>
        <strain evidence="2">JCA_2017</strain>
    </source>
</reference>
<feature type="region of interest" description="Disordered" evidence="1">
    <location>
        <begin position="68"/>
        <end position="100"/>
    </location>
</feature>
<gene>
    <name evidence="2" type="ORF">CR513_36024</name>
</gene>
<dbReference type="Proteomes" id="UP000257109">
    <property type="component" value="Unassembled WGS sequence"/>
</dbReference>
<evidence type="ECO:0008006" key="4">
    <source>
        <dbReference type="Google" id="ProtNLM"/>
    </source>
</evidence>
<proteinExistence type="predicted"/>
<sequence>MFFSYLLIYWDDQDLNKMVEVVVCMQDWLEGTSFSMFINEIIEELKEFEQETFSFNLIQDLEMVKEEERLNEENDKEEPTQQERKNNGYTIKDMKENGVS</sequence>
<dbReference type="EMBL" id="QJKJ01007458">
    <property type="protein sequence ID" value="RDX83095.1"/>
    <property type="molecule type" value="Genomic_DNA"/>
</dbReference>
<feature type="non-terminal residue" evidence="2">
    <location>
        <position position="1"/>
    </location>
</feature>
<protein>
    <recommendedName>
        <fullName evidence="4">HAT C-terminal dimerisation domain-containing protein</fullName>
    </recommendedName>
</protein>
<name>A0A371FXP6_MUCPR</name>